<evidence type="ECO:0000256" key="3">
    <source>
        <dbReference type="ARBA" id="ARBA00023015"/>
    </source>
</evidence>
<evidence type="ECO:0000259" key="8">
    <source>
        <dbReference type="PROSITE" id="PS50110"/>
    </source>
</evidence>
<dbReference type="CDD" id="cd17574">
    <property type="entry name" value="REC_OmpR"/>
    <property type="match status" value="1"/>
</dbReference>
<accession>A0A841HZV1</accession>
<dbReference type="Gene3D" id="3.40.50.2300">
    <property type="match status" value="1"/>
</dbReference>
<dbReference type="PANTHER" id="PTHR48111:SF59">
    <property type="entry name" value="TRANSCRIPTIONAL REGULATORY PROTEIN BAER"/>
    <property type="match status" value="1"/>
</dbReference>
<evidence type="ECO:0000313" key="11">
    <source>
        <dbReference type="Proteomes" id="UP000569951"/>
    </source>
</evidence>
<dbReference type="InterPro" id="IPR016032">
    <property type="entry name" value="Sig_transdc_resp-reg_C-effctor"/>
</dbReference>
<dbReference type="PROSITE" id="PS50110">
    <property type="entry name" value="RESPONSE_REGULATORY"/>
    <property type="match status" value="1"/>
</dbReference>
<organism evidence="10 11">
    <name type="scientific">Deinobacterium chartae</name>
    <dbReference type="NCBI Taxonomy" id="521158"/>
    <lineage>
        <taxon>Bacteria</taxon>
        <taxon>Thermotogati</taxon>
        <taxon>Deinococcota</taxon>
        <taxon>Deinococci</taxon>
        <taxon>Deinococcales</taxon>
        <taxon>Deinococcaceae</taxon>
        <taxon>Deinobacterium</taxon>
    </lineage>
</organism>
<keyword evidence="4 7" id="KW-0238">DNA-binding</keyword>
<name>A0A841HZV1_9DEIO</name>
<dbReference type="GO" id="GO:0006355">
    <property type="term" value="P:regulation of DNA-templated transcription"/>
    <property type="evidence" value="ECO:0007669"/>
    <property type="project" value="InterPro"/>
</dbReference>
<keyword evidence="5" id="KW-0804">Transcription</keyword>
<dbReference type="InterPro" id="IPR039420">
    <property type="entry name" value="WalR-like"/>
</dbReference>
<dbReference type="SMART" id="SM00448">
    <property type="entry name" value="REC"/>
    <property type="match status" value="1"/>
</dbReference>
<dbReference type="InterPro" id="IPR001867">
    <property type="entry name" value="OmpR/PhoB-type_DNA-bd"/>
</dbReference>
<evidence type="ECO:0000256" key="6">
    <source>
        <dbReference type="PROSITE-ProRule" id="PRU00169"/>
    </source>
</evidence>
<dbReference type="PROSITE" id="PS51755">
    <property type="entry name" value="OMPR_PHOB"/>
    <property type="match status" value="1"/>
</dbReference>
<proteinExistence type="predicted"/>
<dbReference type="PANTHER" id="PTHR48111">
    <property type="entry name" value="REGULATOR OF RPOS"/>
    <property type="match status" value="1"/>
</dbReference>
<reference evidence="10 11" key="1">
    <citation type="submission" date="2020-08" db="EMBL/GenBank/DDBJ databases">
        <title>Genomic Encyclopedia of Type Strains, Phase IV (KMG-IV): sequencing the most valuable type-strain genomes for metagenomic binning, comparative biology and taxonomic classification.</title>
        <authorList>
            <person name="Goeker M."/>
        </authorList>
    </citation>
    <scope>NUCLEOTIDE SEQUENCE [LARGE SCALE GENOMIC DNA]</scope>
    <source>
        <strain evidence="10 11">DSM 21458</strain>
    </source>
</reference>
<dbReference type="InterPro" id="IPR036388">
    <property type="entry name" value="WH-like_DNA-bd_sf"/>
</dbReference>
<dbReference type="EMBL" id="JACHHG010000003">
    <property type="protein sequence ID" value="MBB6097528.1"/>
    <property type="molecule type" value="Genomic_DNA"/>
</dbReference>
<keyword evidence="3" id="KW-0805">Transcription regulation</keyword>
<dbReference type="CDD" id="cd00383">
    <property type="entry name" value="trans_reg_C"/>
    <property type="match status" value="1"/>
</dbReference>
<evidence type="ECO:0000256" key="1">
    <source>
        <dbReference type="ARBA" id="ARBA00022553"/>
    </source>
</evidence>
<dbReference type="GO" id="GO:0000156">
    <property type="term" value="F:phosphorelay response regulator activity"/>
    <property type="evidence" value="ECO:0007669"/>
    <property type="project" value="TreeGrafter"/>
</dbReference>
<evidence type="ECO:0000256" key="5">
    <source>
        <dbReference type="ARBA" id="ARBA00023163"/>
    </source>
</evidence>
<evidence type="ECO:0000259" key="9">
    <source>
        <dbReference type="PROSITE" id="PS51755"/>
    </source>
</evidence>
<dbReference type="RefSeq" id="WP_183985065.1">
    <property type="nucleotide sequence ID" value="NZ_JACHHG010000003.1"/>
</dbReference>
<evidence type="ECO:0000313" key="10">
    <source>
        <dbReference type="EMBL" id="MBB6097528.1"/>
    </source>
</evidence>
<dbReference type="SUPFAM" id="SSF46894">
    <property type="entry name" value="C-terminal effector domain of the bipartite response regulators"/>
    <property type="match status" value="1"/>
</dbReference>
<dbReference type="GO" id="GO:0032993">
    <property type="term" value="C:protein-DNA complex"/>
    <property type="evidence" value="ECO:0007669"/>
    <property type="project" value="TreeGrafter"/>
</dbReference>
<dbReference type="Gene3D" id="1.10.10.10">
    <property type="entry name" value="Winged helix-like DNA-binding domain superfamily/Winged helix DNA-binding domain"/>
    <property type="match status" value="1"/>
</dbReference>
<protein>
    <submittedName>
        <fullName evidence="10">Two-component system response regulator AdeR</fullName>
    </submittedName>
</protein>
<evidence type="ECO:0000256" key="7">
    <source>
        <dbReference type="PROSITE-ProRule" id="PRU01091"/>
    </source>
</evidence>
<dbReference type="InterPro" id="IPR001789">
    <property type="entry name" value="Sig_transdc_resp-reg_receiver"/>
</dbReference>
<dbReference type="FunFam" id="3.40.50.2300:FF:000001">
    <property type="entry name" value="DNA-binding response regulator PhoB"/>
    <property type="match status" value="1"/>
</dbReference>
<comment type="caution">
    <text evidence="10">The sequence shown here is derived from an EMBL/GenBank/DDBJ whole genome shotgun (WGS) entry which is preliminary data.</text>
</comment>
<sequence>MLPVVPPSHTVTPLVLVVEDEPEIADIVEQYLRHENFRVERAADGLQAVQLFRSAQPNLVILDVMLPGQNGLDVLRHIRSSGGLGRQVGVIMLTARAEEVDQLLGLELGADDYVVKPFRPRELIARVRAVLRRSQQSAEIGPLRVGPLEVLPEQVTARVAGNRLELTPTEFRLLECLARSPGRAFSRQELLEYALPGSNALERVVDSHLLHLRQKLARQGASHLLQTVRGVGYRLGGD</sequence>
<dbReference type="SMART" id="SM00862">
    <property type="entry name" value="Trans_reg_C"/>
    <property type="match status" value="1"/>
</dbReference>
<dbReference type="Pfam" id="PF00486">
    <property type="entry name" value="Trans_reg_C"/>
    <property type="match status" value="1"/>
</dbReference>
<keyword evidence="2" id="KW-0902">Two-component regulatory system</keyword>
<feature type="domain" description="OmpR/PhoB-type" evidence="9">
    <location>
        <begin position="140"/>
        <end position="237"/>
    </location>
</feature>
<dbReference type="SUPFAM" id="SSF52172">
    <property type="entry name" value="CheY-like"/>
    <property type="match status" value="1"/>
</dbReference>
<keyword evidence="1 6" id="KW-0597">Phosphoprotein</keyword>
<feature type="DNA-binding region" description="OmpR/PhoB-type" evidence="7">
    <location>
        <begin position="140"/>
        <end position="237"/>
    </location>
</feature>
<feature type="domain" description="Response regulatory" evidence="8">
    <location>
        <begin position="14"/>
        <end position="131"/>
    </location>
</feature>
<dbReference type="Gene3D" id="6.10.250.690">
    <property type="match status" value="1"/>
</dbReference>
<feature type="modified residue" description="4-aspartylphosphate" evidence="6">
    <location>
        <position position="63"/>
    </location>
</feature>
<dbReference type="Proteomes" id="UP000569951">
    <property type="component" value="Unassembled WGS sequence"/>
</dbReference>
<evidence type="ECO:0000256" key="4">
    <source>
        <dbReference type="ARBA" id="ARBA00023125"/>
    </source>
</evidence>
<dbReference type="InterPro" id="IPR011006">
    <property type="entry name" value="CheY-like_superfamily"/>
</dbReference>
<dbReference type="AlphaFoldDB" id="A0A841HZV1"/>
<dbReference type="Pfam" id="PF00072">
    <property type="entry name" value="Response_reg"/>
    <property type="match status" value="1"/>
</dbReference>
<keyword evidence="11" id="KW-1185">Reference proteome</keyword>
<evidence type="ECO:0000256" key="2">
    <source>
        <dbReference type="ARBA" id="ARBA00023012"/>
    </source>
</evidence>
<dbReference type="GO" id="GO:0000976">
    <property type="term" value="F:transcription cis-regulatory region binding"/>
    <property type="evidence" value="ECO:0007669"/>
    <property type="project" value="TreeGrafter"/>
</dbReference>
<gene>
    <name evidence="10" type="ORF">HNR42_000945</name>
</gene>
<dbReference type="GO" id="GO:0005829">
    <property type="term" value="C:cytosol"/>
    <property type="evidence" value="ECO:0007669"/>
    <property type="project" value="TreeGrafter"/>
</dbReference>